<dbReference type="InterPro" id="IPR001173">
    <property type="entry name" value="Glyco_trans_2-like"/>
</dbReference>
<organism evidence="2 3">
    <name type="scientific">Candidatus Harrisonbacteria bacterium CG10_big_fil_rev_8_21_14_0_10_45_28</name>
    <dbReference type="NCBI Taxonomy" id="1974586"/>
    <lineage>
        <taxon>Bacteria</taxon>
        <taxon>Candidatus Harrisoniibacteriota</taxon>
    </lineage>
</organism>
<evidence type="ECO:0000313" key="2">
    <source>
        <dbReference type="EMBL" id="PIR88020.1"/>
    </source>
</evidence>
<dbReference type="EMBL" id="PFBC01000023">
    <property type="protein sequence ID" value="PIR88020.1"/>
    <property type="molecule type" value="Genomic_DNA"/>
</dbReference>
<dbReference type="Pfam" id="PF00535">
    <property type="entry name" value="Glycos_transf_2"/>
    <property type="match status" value="1"/>
</dbReference>
<dbReference type="PANTHER" id="PTHR43630">
    <property type="entry name" value="POLY-BETA-1,6-N-ACETYL-D-GLUCOSAMINE SYNTHASE"/>
    <property type="match status" value="1"/>
</dbReference>
<dbReference type="AlphaFoldDB" id="A0A2H0UNP8"/>
<protein>
    <submittedName>
        <fullName evidence="2">Glycosyltransferase family 2 protein</fullName>
    </submittedName>
</protein>
<sequence length="59" mass="6804">MKISISVIILTYNEELNLENCLKNIADWVNEIIIVDSFSSDKTLEIAKKYTSKIVKHSF</sequence>
<dbReference type="SUPFAM" id="SSF53448">
    <property type="entry name" value="Nucleotide-diphospho-sugar transferases"/>
    <property type="match status" value="1"/>
</dbReference>
<gene>
    <name evidence="2" type="ORF">COU10_01415</name>
</gene>
<dbReference type="Gene3D" id="3.90.550.10">
    <property type="entry name" value="Spore Coat Polysaccharide Biosynthesis Protein SpsA, Chain A"/>
    <property type="match status" value="1"/>
</dbReference>
<name>A0A2H0UNP8_9BACT</name>
<dbReference type="InterPro" id="IPR029044">
    <property type="entry name" value="Nucleotide-diphossugar_trans"/>
</dbReference>
<dbReference type="Proteomes" id="UP000230903">
    <property type="component" value="Unassembled WGS sequence"/>
</dbReference>
<accession>A0A2H0UNP8</accession>
<proteinExistence type="predicted"/>
<evidence type="ECO:0000259" key="1">
    <source>
        <dbReference type="Pfam" id="PF00535"/>
    </source>
</evidence>
<evidence type="ECO:0000313" key="3">
    <source>
        <dbReference type="Proteomes" id="UP000230903"/>
    </source>
</evidence>
<comment type="caution">
    <text evidence="2">The sequence shown here is derived from an EMBL/GenBank/DDBJ whole genome shotgun (WGS) entry which is preliminary data.</text>
</comment>
<feature type="domain" description="Glycosyltransferase 2-like" evidence="1">
    <location>
        <begin position="6"/>
        <end position="52"/>
    </location>
</feature>
<reference evidence="3" key="1">
    <citation type="submission" date="2017-09" db="EMBL/GenBank/DDBJ databases">
        <title>Depth-based differentiation of microbial function through sediment-hosted aquifers and enrichment of novel symbionts in the deep terrestrial subsurface.</title>
        <authorList>
            <person name="Probst A.J."/>
            <person name="Ladd B."/>
            <person name="Jarett J.K."/>
            <person name="Geller-Mcgrath D.E."/>
            <person name="Sieber C.M.K."/>
            <person name="Emerson J.B."/>
            <person name="Anantharaman K."/>
            <person name="Thomas B.C."/>
            <person name="Malmstrom R."/>
            <person name="Stieglmeier M."/>
            <person name="Klingl A."/>
            <person name="Woyke T."/>
            <person name="Ryan C.M."/>
            <person name="Banfield J.F."/>
        </authorList>
    </citation>
    <scope>NUCLEOTIDE SEQUENCE [LARGE SCALE GENOMIC DNA]</scope>
</reference>
<dbReference type="GO" id="GO:0016740">
    <property type="term" value="F:transferase activity"/>
    <property type="evidence" value="ECO:0007669"/>
    <property type="project" value="UniProtKB-KW"/>
</dbReference>
<feature type="non-terminal residue" evidence="2">
    <location>
        <position position="59"/>
    </location>
</feature>
<keyword evidence="2" id="KW-0808">Transferase</keyword>
<dbReference type="PANTHER" id="PTHR43630:SF2">
    <property type="entry name" value="GLYCOSYLTRANSFERASE"/>
    <property type="match status" value="1"/>
</dbReference>